<comment type="caution">
    <text evidence="1">The sequence shown here is derived from an EMBL/GenBank/DDBJ whole genome shotgun (WGS) entry which is preliminary data.</text>
</comment>
<evidence type="ECO:0000313" key="2">
    <source>
        <dbReference type="Proteomes" id="UP001060085"/>
    </source>
</evidence>
<organism evidence="1 2">
    <name type="scientific">Catharanthus roseus</name>
    <name type="common">Madagascar periwinkle</name>
    <name type="synonym">Vinca rosea</name>
    <dbReference type="NCBI Taxonomy" id="4058"/>
    <lineage>
        <taxon>Eukaryota</taxon>
        <taxon>Viridiplantae</taxon>
        <taxon>Streptophyta</taxon>
        <taxon>Embryophyta</taxon>
        <taxon>Tracheophyta</taxon>
        <taxon>Spermatophyta</taxon>
        <taxon>Magnoliopsida</taxon>
        <taxon>eudicotyledons</taxon>
        <taxon>Gunneridae</taxon>
        <taxon>Pentapetalae</taxon>
        <taxon>asterids</taxon>
        <taxon>lamiids</taxon>
        <taxon>Gentianales</taxon>
        <taxon>Apocynaceae</taxon>
        <taxon>Rauvolfioideae</taxon>
        <taxon>Vinceae</taxon>
        <taxon>Catharanthinae</taxon>
        <taxon>Catharanthus</taxon>
    </lineage>
</organism>
<name>A0ACC0BPM5_CATRO</name>
<reference evidence="2" key="1">
    <citation type="journal article" date="2023" name="Nat. Plants">
        <title>Single-cell RNA sequencing provides a high-resolution roadmap for understanding the multicellular compartmentation of specialized metabolism.</title>
        <authorList>
            <person name="Sun S."/>
            <person name="Shen X."/>
            <person name="Li Y."/>
            <person name="Li Y."/>
            <person name="Wang S."/>
            <person name="Li R."/>
            <person name="Zhang H."/>
            <person name="Shen G."/>
            <person name="Guo B."/>
            <person name="Wei J."/>
            <person name="Xu J."/>
            <person name="St-Pierre B."/>
            <person name="Chen S."/>
            <person name="Sun C."/>
        </authorList>
    </citation>
    <scope>NUCLEOTIDE SEQUENCE [LARGE SCALE GENOMIC DNA]</scope>
</reference>
<accession>A0ACC0BPM5</accession>
<keyword evidence="2" id="KW-1185">Reference proteome</keyword>
<dbReference type="EMBL" id="CM044703">
    <property type="protein sequence ID" value="KAI5674605.1"/>
    <property type="molecule type" value="Genomic_DNA"/>
</dbReference>
<gene>
    <name evidence="1" type="ORF">M9H77_14969</name>
</gene>
<sequence>MASSSSSGLTFKLHPLVILNISDHYTRVKSQSQPPSHASSGGGDSSSAAASPSSPSAHRVFGCVIGVQRGRTVEIFNSFELLYDPVTHSLDRAFLEKKQELYKKVFPNFYILGWYSTGSDAQESDMHIHKALMDINESPVYVLLNPSINHAQKDLPITIFESELHVIDGIPQLIFVRSSYTIETVEAERISVDHVAHLKPSDGGSAATQLAAHLTGIHSAIKMLNSRIRVLHHYLVAMQKGEIPYESSLLRQVSSLLRRLPAIESEKFQDDFLMEYSDTLLVTYLAMFTNCSSTMNELVEKFNTAYDRHSRRGGRTAFI</sequence>
<protein>
    <submittedName>
        <fullName evidence="1">Uncharacterized protein</fullName>
    </submittedName>
</protein>
<dbReference type="Proteomes" id="UP001060085">
    <property type="component" value="Linkage Group LG03"/>
</dbReference>
<proteinExistence type="predicted"/>
<evidence type="ECO:0000313" key="1">
    <source>
        <dbReference type="EMBL" id="KAI5674605.1"/>
    </source>
</evidence>